<keyword evidence="6" id="KW-1185">Reference proteome</keyword>
<evidence type="ECO:0000256" key="3">
    <source>
        <dbReference type="ARBA" id="ARBA00022898"/>
    </source>
</evidence>
<dbReference type="NCBIfam" id="NF009047">
    <property type="entry name" value="PRK12381.1"/>
    <property type="match status" value="1"/>
</dbReference>
<evidence type="ECO:0000313" key="5">
    <source>
        <dbReference type="EMBL" id="MDP4527896.1"/>
    </source>
</evidence>
<keyword evidence="1 4" id="KW-0032">Aminotransferase</keyword>
<dbReference type="NCBIfam" id="TIGR03246">
    <property type="entry name" value="arg_catab_astC"/>
    <property type="match status" value="1"/>
</dbReference>
<dbReference type="Pfam" id="PF00202">
    <property type="entry name" value="Aminotran_3"/>
    <property type="match status" value="1"/>
</dbReference>
<comment type="caution">
    <text evidence="5">The sequence shown here is derived from an EMBL/GenBank/DDBJ whole genome shotgun (WGS) entry which is preliminary data.</text>
</comment>
<comment type="cofactor">
    <cofactor evidence="4">
        <name>pyridoxal 5'-phosphate</name>
        <dbReference type="ChEBI" id="CHEBI:597326"/>
    </cofactor>
    <text evidence="4">Binds 1 pyridoxal phosphate per subunit.</text>
</comment>
<accession>A0ABT9GLR1</accession>
<feature type="binding site" evidence="4">
    <location>
        <position position="140"/>
    </location>
    <ligand>
        <name>pyridoxal 5'-phosphate</name>
        <dbReference type="ChEBI" id="CHEBI:597326"/>
    </ligand>
</feature>
<keyword evidence="4" id="KW-0963">Cytoplasm</keyword>
<keyword evidence="4" id="KW-0055">Arginine biosynthesis</keyword>
<organism evidence="5 6">
    <name type="scientific">Alkalimonas delamerensis</name>
    <dbReference type="NCBI Taxonomy" id="265981"/>
    <lineage>
        <taxon>Bacteria</taxon>
        <taxon>Pseudomonadati</taxon>
        <taxon>Pseudomonadota</taxon>
        <taxon>Gammaproteobacteria</taxon>
        <taxon>Alkalimonas</taxon>
    </lineage>
</organism>
<dbReference type="InterPro" id="IPR017652">
    <property type="entry name" value="Ac/SucOrn_transaminase_bac"/>
</dbReference>
<evidence type="ECO:0000313" key="6">
    <source>
        <dbReference type="Proteomes" id="UP001236258"/>
    </source>
</evidence>
<dbReference type="PANTHER" id="PTHR11986:SF113">
    <property type="entry name" value="SUCCINYLORNITHINE TRANSAMINASE"/>
    <property type="match status" value="1"/>
</dbReference>
<dbReference type="Gene3D" id="3.40.640.10">
    <property type="entry name" value="Type I PLP-dependent aspartate aminotransferase-like (Major domain)"/>
    <property type="match status" value="1"/>
</dbReference>
<evidence type="ECO:0000256" key="1">
    <source>
        <dbReference type="ARBA" id="ARBA00022576"/>
    </source>
</evidence>
<dbReference type="NCBIfam" id="NF002325">
    <property type="entry name" value="PRK01278.1"/>
    <property type="match status" value="1"/>
</dbReference>
<keyword evidence="3 4" id="KW-0663">Pyridoxal phosphate</keyword>
<dbReference type="Gene3D" id="3.90.1150.10">
    <property type="entry name" value="Aspartate Aminotransferase, domain 1"/>
    <property type="match status" value="1"/>
</dbReference>
<comment type="pathway">
    <text evidence="4">Amino-acid biosynthesis; L-arginine biosynthesis; N(2)-acetyl-L-ornithine from L-glutamate: step 4/4.</text>
</comment>
<protein>
    <recommendedName>
        <fullName evidence="4">Acetylornithine aminotransferase</fullName>
        <shortName evidence="4">ACOAT</shortName>
        <ecNumber evidence="4">2.6.1.11</ecNumber>
    </recommendedName>
</protein>
<feature type="binding site" evidence="4">
    <location>
        <position position="143"/>
    </location>
    <ligand>
        <name>N(2)-acetyl-L-ornithine</name>
        <dbReference type="ChEBI" id="CHEBI:57805"/>
    </ligand>
</feature>
<feature type="modified residue" description="N6-(pyridoxal phosphate)lysine" evidence="4">
    <location>
        <position position="254"/>
    </location>
</feature>
<dbReference type="GO" id="GO:0008483">
    <property type="term" value="F:transaminase activity"/>
    <property type="evidence" value="ECO:0007669"/>
    <property type="project" value="UniProtKB-KW"/>
</dbReference>
<dbReference type="EMBL" id="JAUZVY010000001">
    <property type="protein sequence ID" value="MDP4527896.1"/>
    <property type="molecule type" value="Genomic_DNA"/>
</dbReference>
<keyword evidence="2 4" id="KW-0808">Transferase</keyword>
<name>A0ABT9GLR1_9GAMM</name>
<dbReference type="InterPro" id="IPR004636">
    <property type="entry name" value="AcOrn/SuccOrn_fam"/>
</dbReference>
<dbReference type="Proteomes" id="UP001236258">
    <property type="component" value="Unassembled WGS sequence"/>
</dbReference>
<dbReference type="EC" id="2.6.1.11" evidence="4"/>
<dbReference type="PIRSF" id="PIRSF000521">
    <property type="entry name" value="Transaminase_4ab_Lys_Orn"/>
    <property type="match status" value="1"/>
</dbReference>
<gene>
    <name evidence="4" type="primary">argD</name>
    <name evidence="5" type="ORF">Q3O59_02460</name>
</gene>
<feature type="binding site" evidence="4">
    <location>
        <position position="282"/>
    </location>
    <ligand>
        <name>N(2)-acetyl-L-ornithine</name>
        <dbReference type="ChEBI" id="CHEBI:57805"/>
    </ligand>
</feature>
<reference evidence="5 6" key="1">
    <citation type="submission" date="2023-08" db="EMBL/GenBank/DDBJ databases">
        <authorList>
            <person name="Joshi A."/>
            <person name="Thite S."/>
        </authorList>
    </citation>
    <scope>NUCLEOTIDE SEQUENCE [LARGE SCALE GENOMIC DNA]</scope>
    <source>
        <strain evidence="5 6">1E1</strain>
    </source>
</reference>
<dbReference type="NCBIfam" id="TIGR00707">
    <property type="entry name" value="argD"/>
    <property type="match status" value="1"/>
</dbReference>
<sequence>MAEHIQVTRSLFDEVMVPNYAPAAMIPVKGQGSRVWDQQGREYVDFAGGIAVSSLGHCHPAMVSALTEQAGKLWHLSNVLTNEPALRLASKLVQQTFAEKVFFANSGAEANEAAFKLARRWALDVHGEHKQEIISFSKSFHGRTFFTVTVGGQASYSDGFGPKPGAVLHAEFNNLDSVKALISERTCAVVLEPIQGEGGIIPATQAFLAGVRALCDEHQALLVMDEVQTGVGRTGQLYAYMNYGVTPDILTTAKSLGGGFPIGAMLTSTEIAKHLKVGTHGTTYGGNPLACAVAEAVIDTVNTPEVLEGVLAKEQLFRQRLEAINEQYQVFSEVRGKGMLLGAVLNERFQGRARDFFLAAAEQGLMALVAGVNVVRFAPSLVITEQDIQDGMDRFEKAVAQVVSAA</sequence>
<dbReference type="InterPro" id="IPR015424">
    <property type="entry name" value="PyrdxlP-dep_Trfase"/>
</dbReference>
<feature type="binding site" evidence="4">
    <location>
        <begin position="107"/>
        <end position="108"/>
    </location>
    <ligand>
        <name>pyridoxal 5'-phosphate</name>
        <dbReference type="ChEBI" id="CHEBI:597326"/>
    </ligand>
</feature>
<comment type="similarity">
    <text evidence="4">Belongs to the class-III pyridoxal-phosphate-dependent aminotransferase family. ArgD subfamily.</text>
</comment>
<dbReference type="SUPFAM" id="SSF53383">
    <property type="entry name" value="PLP-dependent transferases"/>
    <property type="match status" value="1"/>
</dbReference>
<dbReference type="InterPro" id="IPR049704">
    <property type="entry name" value="Aminotrans_3_PPA_site"/>
</dbReference>
<feature type="binding site" evidence="4">
    <location>
        <position position="283"/>
    </location>
    <ligand>
        <name>pyridoxal 5'-phosphate</name>
        <dbReference type="ChEBI" id="CHEBI:597326"/>
    </ligand>
</feature>
<dbReference type="InterPro" id="IPR050103">
    <property type="entry name" value="Class-III_PLP-dep_AT"/>
</dbReference>
<keyword evidence="4" id="KW-0028">Amino-acid biosynthesis</keyword>
<comment type="catalytic activity">
    <reaction evidence="4">
        <text>N(2)-acetyl-L-ornithine + 2-oxoglutarate = N-acetyl-L-glutamate 5-semialdehyde + L-glutamate</text>
        <dbReference type="Rhea" id="RHEA:18049"/>
        <dbReference type="ChEBI" id="CHEBI:16810"/>
        <dbReference type="ChEBI" id="CHEBI:29123"/>
        <dbReference type="ChEBI" id="CHEBI:29985"/>
        <dbReference type="ChEBI" id="CHEBI:57805"/>
        <dbReference type="EC" id="2.6.1.11"/>
    </reaction>
</comment>
<dbReference type="PROSITE" id="PS00600">
    <property type="entry name" value="AA_TRANSFER_CLASS_3"/>
    <property type="match status" value="1"/>
</dbReference>
<dbReference type="NCBIfam" id="NF003468">
    <property type="entry name" value="PRK05093.1"/>
    <property type="match status" value="1"/>
</dbReference>
<evidence type="ECO:0000256" key="2">
    <source>
        <dbReference type="ARBA" id="ARBA00022679"/>
    </source>
</evidence>
<dbReference type="PANTHER" id="PTHR11986">
    <property type="entry name" value="AMINOTRANSFERASE CLASS III"/>
    <property type="match status" value="1"/>
</dbReference>
<dbReference type="CDD" id="cd00610">
    <property type="entry name" value="OAT_like"/>
    <property type="match status" value="1"/>
</dbReference>
<dbReference type="InterPro" id="IPR005814">
    <property type="entry name" value="Aminotrans_3"/>
</dbReference>
<dbReference type="RefSeq" id="WP_305944081.1">
    <property type="nucleotide sequence ID" value="NZ_JAUZVY010000001.1"/>
</dbReference>
<comment type="miscellaneous">
    <text evidence="4">May also have succinyldiaminopimelate aminotransferase activity, thus carrying out the corresponding step in lysine biosynthesis.</text>
</comment>
<feature type="binding site" evidence="4">
    <location>
        <begin position="225"/>
        <end position="228"/>
    </location>
    <ligand>
        <name>pyridoxal 5'-phosphate</name>
        <dbReference type="ChEBI" id="CHEBI:597326"/>
    </ligand>
</feature>
<dbReference type="InterPro" id="IPR015421">
    <property type="entry name" value="PyrdxlP-dep_Trfase_major"/>
</dbReference>
<comment type="subunit">
    <text evidence="4">Homodimer.</text>
</comment>
<comment type="subcellular location">
    <subcellularLocation>
        <location evidence="4">Cytoplasm</location>
    </subcellularLocation>
</comment>
<evidence type="ECO:0000256" key="4">
    <source>
        <dbReference type="HAMAP-Rule" id="MF_01107"/>
    </source>
</evidence>
<proteinExistence type="inferred from homology"/>
<dbReference type="HAMAP" id="MF_01107">
    <property type="entry name" value="ArgD_aminotrans_3"/>
    <property type="match status" value="1"/>
</dbReference>
<dbReference type="InterPro" id="IPR015422">
    <property type="entry name" value="PyrdxlP-dep_Trfase_small"/>
</dbReference>